<protein>
    <recommendedName>
        <fullName evidence="1">DNA (cytosine-5-)-methyltransferase</fullName>
        <ecNumber evidence="1">2.1.1.37</ecNumber>
    </recommendedName>
</protein>
<dbReference type="GO" id="GO:0009307">
    <property type="term" value="P:DNA restriction-modification system"/>
    <property type="evidence" value="ECO:0007669"/>
    <property type="project" value="UniProtKB-KW"/>
</dbReference>
<keyword evidence="2 7" id="KW-0489">Methyltransferase</keyword>
<dbReference type="InterPro" id="IPR029063">
    <property type="entry name" value="SAM-dependent_MTases_sf"/>
</dbReference>
<dbReference type="OrthoDB" id="9813719at2"/>
<dbReference type="PROSITE" id="PS51679">
    <property type="entry name" value="SAM_MT_C5"/>
    <property type="match status" value="1"/>
</dbReference>
<dbReference type="RefSeq" id="WP_142934468.1">
    <property type="nucleotide sequence ID" value="NZ_ML660171.1"/>
</dbReference>
<evidence type="ECO:0000313" key="8">
    <source>
        <dbReference type="EMBL" id="TQV82818.1"/>
    </source>
</evidence>
<name>A0A545U020_9GAMM</name>
<dbReference type="InterPro" id="IPR001525">
    <property type="entry name" value="C5_MeTfrase"/>
</dbReference>
<dbReference type="PANTHER" id="PTHR46098:SF1">
    <property type="entry name" value="TRNA (CYTOSINE(38)-C(5))-METHYLTRANSFERASE"/>
    <property type="match status" value="1"/>
</dbReference>
<evidence type="ECO:0000256" key="7">
    <source>
        <dbReference type="PROSITE-ProRule" id="PRU01016"/>
    </source>
</evidence>
<keyword evidence="5" id="KW-0680">Restriction system</keyword>
<dbReference type="EMBL" id="VIKS01000015">
    <property type="protein sequence ID" value="TQV82818.1"/>
    <property type="molecule type" value="Genomic_DNA"/>
</dbReference>
<dbReference type="PRINTS" id="PR00105">
    <property type="entry name" value="C5METTRFRASE"/>
</dbReference>
<proteinExistence type="inferred from homology"/>
<dbReference type="GO" id="GO:0003886">
    <property type="term" value="F:DNA (cytosine-5-)-methyltransferase activity"/>
    <property type="evidence" value="ECO:0007669"/>
    <property type="project" value="UniProtKB-EC"/>
</dbReference>
<keyword evidence="4 7" id="KW-0949">S-adenosyl-L-methionine</keyword>
<sequence length="304" mass="34038">MNAIDLFAGIGGNTEAAKMAGLDVVWAANHNPIAVEFHSLNHPEAIHSCQDLQQADWSQVPAHNFGIASPCCQGHTDARGKEGPHHHKSRSTAWAPVSCWEYHRPEVFLIENVPKFLNWKLFPQWKSCFESLGYSLSINTFDAADSGVPQNRERVFIIGTQSKNPIEISIPKRPHVGVNSIIEWDYARWSLIEKPGRAAATLERVKNGRKRFGDRFVMPYYKSGSGKTGRCLSRPIGTITTKDRWAVVDGDKMRMLNINEYRKAMSFGDHIKLPKTRTPAIQLLGNATCPVQVRDVLKAVKKAI</sequence>
<dbReference type="AlphaFoldDB" id="A0A545U020"/>
<evidence type="ECO:0000256" key="1">
    <source>
        <dbReference type="ARBA" id="ARBA00011975"/>
    </source>
</evidence>
<evidence type="ECO:0000256" key="5">
    <source>
        <dbReference type="ARBA" id="ARBA00022747"/>
    </source>
</evidence>
<accession>A0A545U020</accession>
<keyword evidence="9" id="KW-1185">Reference proteome</keyword>
<evidence type="ECO:0000256" key="4">
    <source>
        <dbReference type="ARBA" id="ARBA00022691"/>
    </source>
</evidence>
<comment type="caution">
    <text evidence="8">The sequence shown here is derived from an EMBL/GenBank/DDBJ whole genome shotgun (WGS) entry which is preliminary data.</text>
</comment>
<dbReference type="SUPFAM" id="SSF53335">
    <property type="entry name" value="S-adenosyl-L-methionine-dependent methyltransferases"/>
    <property type="match status" value="1"/>
</dbReference>
<evidence type="ECO:0000256" key="6">
    <source>
        <dbReference type="ARBA" id="ARBA00047422"/>
    </source>
</evidence>
<comment type="similarity">
    <text evidence="7">Belongs to the class I-like SAM-binding methyltransferase superfamily. C5-methyltransferase family.</text>
</comment>
<keyword evidence="3 7" id="KW-0808">Transferase</keyword>
<gene>
    <name evidence="8" type="ORF">FLL46_23915</name>
</gene>
<dbReference type="Pfam" id="PF00145">
    <property type="entry name" value="DNA_methylase"/>
    <property type="match status" value="1"/>
</dbReference>
<evidence type="ECO:0000313" key="9">
    <source>
        <dbReference type="Proteomes" id="UP000315439"/>
    </source>
</evidence>
<dbReference type="EC" id="2.1.1.37" evidence="1"/>
<evidence type="ECO:0000256" key="2">
    <source>
        <dbReference type="ARBA" id="ARBA00022603"/>
    </source>
</evidence>
<organism evidence="8 9">
    <name type="scientific">Aliikangiella coralliicola</name>
    <dbReference type="NCBI Taxonomy" id="2592383"/>
    <lineage>
        <taxon>Bacteria</taxon>
        <taxon>Pseudomonadati</taxon>
        <taxon>Pseudomonadota</taxon>
        <taxon>Gammaproteobacteria</taxon>
        <taxon>Oceanospirillales</taxon>
        <taxon>Pleioneaceae</taxon>
        <taxon>Aliikangiella</taxon>
    </lineage>
</organism>
<dbReference type="PANTHER" id="PTHR46098">
    <property type="entry name" value="TRNA (CYTOSINE(38)-C(5))-METHYLTRANSFERASE"/>
    <property type="match status" value="1"/>
</dbReference>
<dbReference type="InterPro" id="IPR050750">
    <property type="entry name" value="C5-MTase"/>
</dbReference>
<feature type="active site" evidence="7">
    <location>
        <position position="72"/>
    </location>
</feature>
<dbReference type="Proteomes" id="UP000315439">
    <property type="component" value="Unassembled WGS sequence"/>
</dbReference>
<dbReference type="Gene3D" id="3.40.50.150">
    <property type="entry name" value="Vaccinia Virus protein VP39"/>
    <property type="match status" value="1"/>
</dbReference>
<dbReference type="GO" id="GO:0032259">
    <property type="term" value="P:methylation"/>
    <property type="evidence" value="ECO:0007669"/>
    <property type="project" value="UniProtKB-KW"/>
</dbReference>
<reference evidence="8 9" key="1">
    <citation type="submission" date="2019-07" db="EMBL/GenBank/DDBJ databases">
        <title>Draft genome for Aliikangiella sp. M105.</title>
        <authorList>
            <person name="Wang G."/>
        </authorList>
    </citation>
    <scope>NUCLEOTIDE SEQUENCE [LARGE SCALE GENOMIC DNA]</scope>
    <source>
        <strain evidence="8 9">M105</strain>
    </source>
</reference>
<evidence type="ECO:0000256" key="3">
    <source>
        <dbReference type="ARBA" id="ARBA00022679"/>
    </source>
</evidence>
<dbReference type="Gene3D" id="3.90.120.10">
    <property type="entry name" value="DNA Methylase, subunit A, domain 2"/>
    <property type="match status" value="1"/>
</dbReference>
<comment type="catalytic activity">
    <reaction evidence="6">
        <text>a 2'-deoxycytidine in DNA + S-adenosyl-L-methionine = a 5-methyl-2'-deoxycytidine in DNA + S-adenosyl-L-homocysteine + H(+)</text>
        <dbReference type="Rhea" id="RHEA:13681"/>
        <dbReference type="Rhea" id="RHEA-COMP:11369"/>
        <dbReference type="Rhea" id="RHEA-COMP:11370"/>
        <dbReference type="ChEBI" id="CHEBI:15378"/>
        <dbReference type="ChEBI" id="CHEBI:57856"/>
        <dbReference type="ChEBI" id="CHEBI:59789"/>
        <dbReference type="ChEBI" id="CHEBI:85452"/>
        <dbReference type="ChEBI" id="CHEBI:85454"/>
        <dbReference type="EC" id="2.1.1.37"/>
    </reaction>
</comment>